<gene>
    <name evidence="1" type="ORF">DW888_10395</name>
</gene>
<dbReference type="EMBL" id="QSGO01000006">
    <property type="protein sequence ID" value="RHB35519.1"/>
    <property type="molecule type" value="Genomic_DNA"/>
</dbReference>
<reference evidence="1 2" key="1">
    <citation type="submission" date="2018-08" db="EMBL/GenBank/DDBJ databases">
        <title>A genome reference for cultivated species of the human gut microbiota.</title>
        <authorList>
            <person name="Zou Y."/>
            <person name="Xue W."/>
            <person name="Luo G."/>
        </authorList>
    </citation>
    <scope>NUCLEOTIDE SEQUENCE [LARGE SCALE GENOMIC DNA]</scope>
    <source>
        <strain evidence="1 2">AM40-30BH</strain>
    </source>
</reference>
<proteinExistence type="predicted"/>
<accession>A0A413VPQ2</accession>
<protein>
    <submittedName>
        <fullName evidence="1">Uncharacterized protein</fullName>
    </submittedName>
</protein>
<evidence type="ECO:0000313" key="1">
    <source>
        <dbReference type="EMBL" id="RHB35519.1"/>
    </source>
</evidence>
<sequence length="126" mass="13302">MNSLAAITVAQAQHKVVVARVVVIVVWEPLKTVVDPNAKQAVKTVVRIAVRIVAPIAVKTPLNHLLAQTVVPPVTIAAKIPPNLPVVQTAAPLVATVVLQVAEQDAIFHVSIPVTPLVVVIAIHRV</sequence>
<dbReference type="RefSeq" id="WP_122201482.1">
    <property type="nucleotide sequence ID" value="NZ_CABJFV010000006.1"/>
</dbReference>
<dbReference type="AlphaFoldDB" id="A0A413VPQ2"/>
<comment type="caution">
    <text evidence="1">The sequence shown here is derived from an EMBL/GenBank/DDBJ whole genome shotgun (WGS) entry which is preliminary data.</text>
</comment>
<name>A0A413VPQ2_9BACE</name>
<evidence type="ECO:0000313" key="2">
    <source>
        <dbReference type="Proteomes" id="UP000284379"/>
    </source>
</evidence>
<organism evidence="1 2">
    <name type="scientific">Bacteroides nordii</name>
    <dbReference type="NCBI Taxonomy" id="291645"/>
    <lineage>
        <taxon>Bacteria</taxon>
        <taxon>Pseudomonadati</taxon>
        <taxon>Bacteroidota</taxon>
        <taxon>Bacteroidia</taxon>
        <taxon>Bacteroidales</taxon>
        <taxon>Bacteroidaceae</taxon>
        <taxon>Bacteroides</taxon>
    </lineage>
</organism>
<dbReference type="Proteomes" id="UP000284379">
    <property type="component" value="Unassembled WGS sequence"/>
</dbReference>